<evidence type="ECO:0000313" key="2">
    <source>
        <dbReference type="EMBL" id="KIK51964.1"/>
    </source>
</evidence>
<keyword evidence="3" id="KW-1185">Reference proteome</keyword>
<proteinExistence type="predicted"/>
<organism evidence="2 3">
    <name type="scientific">Collybiopsis luxurians FD-317 M1</name>
    <dbReference type="NCBI Taxonomy" id="944289"/>
    <lineage>
        <taxon>Eukaryota</taxon>
        <taxon>Fungi</taxon>
        <taxon>Dikarya</taxon>
        <taxon>Basidiomycota</taxon>
        <taxon>Agaricomycotina</taxon>
        <taxon>Agaricomycetes</taxon>
        <taxon>Agaricomycetidae</taxon>
        <taxon>Agaricales</taxon>
        <taxon>Marasmiineae</taxon>
        <taxon>Omphalotaceae</taxon>
        <taxon>Collybiopsis</taxon>
        <taxon>Collybiopsis luxurians</taxon>
    </lineage>
</organism>
<name>A0A0D0BQR1_9AGAR</name>
<dbReference type="HOGENOM" id="CLU_2333817_0_0_1"/>
<dbReference type="AlphaFoldDB" id="A0A0D0BQR1"/>
<dbReference type="Proteomes" id="UP000053593">
    <property type="component" value="Unassembled WGS sequence"/>
</dbReference>
<feature type="compositionally biased region" description="Basic and acidic residues" evidence="1">
    <location>
        <begin position="8"/>
        <end position="24"/>
    </location>
</feature>
<evidence type="ECO:0000256" key="1">
    <source>
        <dbReference type="SAM" id="MobiDB-lite"/>
    </source>
</evidence>
<protein>
    <submittedName>
        <fullName evidence="2">Uncharacterized protein</fullName>
    </submittedName>
</protein>
<gene>
    <name evidence="2" type="ORF">GYMLUDRAFT_376167</name>
</gene>
<sequence length="98" mass="11223">MLAGLEDQTAKDDLSNQGRLDKKSAQSRPNFVLRYIPFQRALNFPRRDESPCQTFRTSGRNEDSYRARSLAEKGVVFTTLSFLLVSYAMQSKSRNLKT</sequence>
<accession>A0A0D0BQR1</accession>
<feature type="region of interest" description="Disordered" evidence="1">
    <location>
        <begin position="1"/>
        <end position="26"/>
    </location>
</feature>
<evidence type="ECO:0000313" key="3">
    <source>
        <dbReference type="Proteomes" id="UP000053593"/>
    </source>
</evidence>
<reference evidence="2 3" key="1">
    <citation type="submission" date="2014-04" db="EMBL/GenBank/DDBJ databases">
        <title>Evolutionary Origins and Diversification of the Mycorrhizal Mutualists.</title>
        <authorList>
            <consortium name="DOE Joint Genome Institute"/>
            <consortium name="Mycorrhizal Genomics Consortium"/>
            <person name="Kohler A."/>
            <person name="Kuo A."/>
            <person name="Nagy L.G."/>
            <person name="Floudas D."/>
            <person name="Copeland A."/>
            <person name="Barry K.W."/>
            <person name="Cichocki N."/>
            <person name="Veneault-Fourrey C."/>
            <person name="LaButti K."/>
            <person name="Lindquist E.A."/>
            <person name="Lipzen A."/>
            <person name="Lundell T."/>
            <person name="Morin E."/>
            <person name="Murat C."/>
            <person name="Riley R."/>
            <person name="Ohm R."/>
            <person name="Sun H."/>
            <person name="Tunlid A."/>
            <person name="Henrissat B."/>
            <person name="Grigoriev I.V."/>
            <person name="Hibbett D.S."/>
            <person name="Martin F."/>
        </authorList>
    </citation>
    <scope>NUCLEOTIDE SEQUENCE [LARGE SCALE GENOMIC DNA]</scope>
    <source>
        <strain evidence="2 3">FD-317 M1</strain>
    </source>
</reference>
<dbReference type="EMBL" id="KN834851">
    <property type="protein sequence ID" value="KIK51964.1"/>
    <property type="molecule type" value="Genomic_DNA"/>
</dbReference>